<dbReference type="InterPro" id="IPR006665">
    <property type="entry name" value="OmpA-like"/>
</dbReference>
<dbReference type="Pfam" id="PF13677">
    <property type="entry name" value="MotB_plug"/>
    <property type="match status" value="1"/>
</dbReference>
<accession>A0A6F8PSH5</accession>
<dbReference type="GO" id="GO:0005886">
    <property type="term" value="C:plasma membrane"/>
    <property type="evidence" value="ECO:0007669"/>
    <property type="project" value="UniProtKB-SubCell"/>
</dbReference>
<comment type="subcellular location">
    <subcellularLocation>
        <location evidence="1">Cell membrane</location>
        <topology evidence="1">Single-pass membrane protein</topology>
    </subcellularLocation>
</comment>
<organism evidence="10 11">
    <name type="scientific">Thiosulfatimonas sediminis</name>
    <dbReference type="NCBI Taxonomy" id="2675054"/>
    <lineage>
        <taxon>Bacteria</taxon>
        <taxon>Pseudomonadati</taxon>
        <taxon>Pseudomonadota</taxon>
        <taxon>Gammaproteobacteria</taxon>
        <taxon>Thiotrichales</taxon>
        <taxon>Piscirickettsiaceae</taxon>
        <taxon>Thiosulfatimonas</taxon>
    </lineage>
</organism>
<evidence type="ECO:0000256" key="5">
    <source>
        <dbReference type="ARBA" id="ARBA00022989"/>
    </source>
</evidence>
<gene>
    <name evidence="10" type="ORF">THMIRHAS_03570</name>
</gene>
<evidence type="ECO:0000313" key="11">
    <source>
        <dbReference type="Proteomes" id="UP000501726"/>
    </source>
</evidence>
<evidence type="ECO:0000256" key="8">
    <source>
        <dbReference type="SAM" id="Phobius"/>
    </source>
</evidence>
<keyword evidence="5 8" id="KW-1133">Transmembrane helix</keyword>
<evidence type="ECO:0000256" key="3">
    <source>
        <dbReference type="ARBA" id="ARBA00022475"/>
    </source>
</evidence>
<evidence type="ECO:0000256" key="1">
    <source>
        <dbReference type="ARBA" id="ARBA00004162"/>
    </source>
</evidence>
<dbReference type="Pfam" id="PF00691">
    <property type="entry name" value="OmpA"/>
    <property type="match status" value="1"/>
</dbReference>
<evidence type="ECO:0000256" key="6">
    <source>
        <dbReference type="ARBA" id="ARBA00023136"/>
    </source>
</evidence>
<keyword evidence="4 8" id="KW-0812">Transmembrane</keyword>
<dbReference type="PROSITE" id="PS51123">
    <property type="entry name" value="OMPA_2"/>
    <property type="match status" value="1"/>
</dbReference>
<dbReference type="KEGG" id="tse:THMIRHAS_03570"/>
<dbReference type="Gene3D" id="3.30.1330.60">
    <property type="entry name" value="OmpA-like domain"/>
    <property type="match status" value="1"/>
</dbReference>
<comment type="similarity">
    <text evidence="2">Belongs to the MotB family.</text>
</comment>
<protein>
    <submittedName>
        <fullName evidence="10">Chemotaxis protein MotB</fullName>
    </submittedName>
</protein>
<sequence length="250" mass="28052">MISRWLVTSPDKRARSGWLLAFGDVITLLITFFIMMIVLNKTQVSKLQVWADEQVNSAYLELEQQIDNQGLQVVSVHRTPQGILFKVQSAAAFDRAGYTPSAQLQEELQYLGVLLKQSRLFRLADQDSPQTRVILEYAAQQDLYWNAEIVIEGHTDSDSILPNSPLQNNWFLSAMRAQTVMDQLFQASELPPQQFSISGFAEHHPVQSNETAAGKERNRRIEILLTAGFVTRLPDEVATVVAPVPEAAAN</sequence>
<feature type="domain" description="OmpA-like" evidence="9">
    <location>
        <begin position="103"/>
        <end position="229"/>
    </location>
</feature>
<dbReference type="PANTHER" id="PTHR30329:SF21">
    <property type="entry name" value="LIPOPROTEIN YIAD-RELATED"/>
    <property type="match status" value="1"/>
</dbReference>
<dbReference type="InterPro" id="IPR050330">
    <property type="entry name" value="Bact_OuterMem_StrucFunc"/>
</dbReference>
<keyword evidence="11" id="KW-1185">Reference proteome</keyword>
<keyword evidence="3" id="KW-1003">Cell membrane</keyword>
<name>A0A6F8PSH5_9GAMM</name>
<dbReference type="Proteomes" id="UP000501726">
    <property type="component" value="Chromosome"/>
</dbReference>
<evidence type="ECO:0000256" key="2">
    <source>
        <dbReference type="ARBA" id="ARBA00008914"/>
    </source>
</evidence>
<dbReference type="SUPFAM" id="SSF103088">
    <property type="entry name" value="OmpA-like"/>
    <property type="match status" value="1"/>
</dbReference>
<evidence type="ECO:0000256" key="4">
    <source>
        <dbReference type="ARBA" id="ARBA00022692"/>
    </source>
</evidence>
<dbReference type="InterPro" id="IPR025713">
    <property type="entry name" value="MotB-like_N_dom"/>
</dbReference>
<reference evidence="11" key="1">
    <citation type="submission" date="2019-11" db="EMBL/GenBank/DDBJ databases">
        <title>Isolation and characterization of two novel species in the genus Thiomicrorhabdus.</title>
        <authorList>
            <person name="Mochizuki J."/>
            <person name="Kojima H."/>
            <person name="Fukui M."/>
        </authorList>
    </citation>
    <scope>NUCLEOTIDE SEQUENCE [LARGE SCALE GENOMIC DNA]</scope>
    <source>
        <strain evidence="11">aks77</strain>
    </source>
</reference>
<feature type="transmembrane region" description="Helical" evidence="8">
    <location>
        <begin position="20"/>
        <end position="39"/>
    </location>
</feature>
<evidence type="ECO:0000259" key="9">
    <source>
        <dbReference type="PROSITE" id="PS51123"/>
    </source>
</evidence>
<dbReference type="InterPro" id="IPR036737">
    <property type="entry name" value="OmpA-like_sf"/>
</dbReference>
<dbReference type="CDD" id="cd07185">
    <property type="entry name" value="OmpA_C-like"/>
    <property type="match status" value="1"/>
</dbReference>
<proteinExistence type="inferred from homology"/>
<dbReference type="RefSeq" id="WP_173269996.1">
    <property type="nucleotide sequence ID" value="NZ_AP021889.1"/>
</dbReference>
<keyword evidence="6 7" id="KW-0472">Membrane</keyword>
<evidence type="ECO:0000256" key="7">
    <source>
        <dbReference type="PROSITE-ProRule" id="PRU00473"/>
    </source>
</evidence>
<dbReference type="PANTHER" id="PTHR30329">
    <property type="entry name" value="STATOR ELEMENT OF FLAGELLAR MOTOR COMPLEX"/>
    <property type="match status" value="1"/>
</dbReference>
<evidence type="ECO:0000313" key="10">
    <source>
        <dbReference type="EMBL" id="BBP44984.1"/>
    </source>
</evidence>
<dbReference type="AlphaFoldDB" id="A0A6F8PSH5"/>
<dbReference type="EMBL" id="AP021889">
    <property type="protein sequence ID" value="BBP44984.1"/>
    <property type="molecule type" value="Genomic_DNA"/>
</dbReference>